<keyword evidence="3" id="KW-1185">Reference proteome</keyword>
<keyword evidence="1" id="KW-1133">Transmembrane helix</keyword>
<proteinExistence type="predicted"/>
<evidence type="ECO:0000256" key="1">
    <source>
        <dbReference type="SAM" id="Phobius"/>
    </source>
</evidence>
<protein>
    <submittedName>
        <fullName evidence="2">Uncharacterized protein</fullName>
    </submittedName>
</protein>
<keyword evidence="1" id="KW-0472">Membrane</keyword>
<feature type="transmembrane region" description="Helical" evidence="1">
    <location>
        <begin position="59"/>
        <end position="84"/>
    </location>
</feature>
<dbReference type="AlphaFoldDB" id="A0A3N4J7X3"/>
<dbReference type="Proteomes" id="UP000276215">
    <property type="component" value="Unassembled WGS sequence"/>
</dbReference>
<dbReference type="EMBL" id="ML120439">
    <property type="protein sequence ID" value="RPA94285.1"/>
    <property type="molecule type" value="Genomic_DNA"/>
</dbReference>
<keyword evidence="1" id="KW-0812">Transmembrane</keyword>
<reference evidence="2 3" key="1">
    <citation type="journal article" date="2018" name="Nat. Ecol. Evol.">
        <title>Pezizomycetes genomes reveal the molecular basis of ectomycorrhizal truffle lifestyle.</title>
        <authorList>
            <person name="Murat C."/>
            <person name="Payen T."/>
            <person name="Noel B."/>
            <person name="Kuo A."/>
            <person name="Morin E."/>
            <person name="Chen J."/>
            <person name="Kohler A."/>
            <person name="Krizsan K."/>
            <person name="Balestrini R."/>
            <person name="Da Silva C."/>
            <person name="Montanini B."/>
            <person name="Hainaut M."/>
            <person name="Levati E."/>
            <person name="Barry K.W."/>
            <person name="Belfiori B."/>
            <person name="Cichocki N."/>
            <person name="Clum A."/>
            <person name="Dockter R.B."/>
            <person name="Fauchery L."/>
            <person name="Guy J."/>
            <person name="Iotti M."/>
            <person name="Le Tacon F."/>
            <person name="Lindquist E.A."/>
            <person name="Lipzen A."/>
            <person name="Malagnac F."/>
            <person name="Mello A."/>
            <person name="Molinier V."/>
            <person name="Miyauchi S."/>
            <person name="Poulain J."/>
            <person name="Riccioni C."/>
            <person name="Rubini A."/>
            <person name="Sitrit Y."/>
            <person name="Splivallo R."/>
            <person name="Traeger S."/>
            <person name="Wang M."/>
            <person name="Zifcakova L."/>
            <person name="Wipf D."/>
            <person name="Zambonelli A."/>
            <person name="Paolocci F."/>
            <person name="Nowrousian M."/>
            <person name="Ottonello S."/>
            <person name="Baldrian P."/>
            <person name="Spatafora J.W."/>
            <person name="Henrissat B."/>
            <person name="Nagy L.G."/>
            <person name="Aury J.M."/>
            <person name="Wincker P."/>
            <person name="Grigoriev I.V."/>
            <person name="Bonfante P."/>
            <person name="Martin F.M."/>
        </authorList>
    </citation>
    <scope>NUCLEOTIDE SEQUENCE [LARGE SCALE GENOMIC DNA]</scope>
    <source>
        <strain evidence="2 3">120613-1</strain>
    </source>
</reference>
<sequence>MGIVEALVQNLANTPLPATFSHLAADLMTVRVLVDVVPVAYGHGRYHLKKSFMFKVAKWILGSLGYLFLKLAETVVAVTPVHFYRVRTLLMLERLDVSRETVVVELVRERASR</sequence>
<gene>
    <name evidence="2" type="ORF">L873DRAFT_1793066</name>
</gene>
<name>A0A3N4J7X3_9PEZI</name>
<evidence type="ECO:0000313" key="2">
    <source>
        <dbReference type="EMBL" id="RPA94285.1"/>
    </source>
</evidence>
<accession>A0A3N4J7X3</accession>
<evidence type="ECO:0000313" key="3">
    <source>
        <dbReference type="Proteomes" id="UP000276215"/>
    </source>
</evidence>
<organism evidence="2 3">
    <name type="scientific">Choiromyces venosus 120613-1</name>
    <dbReference type="NCBI Taxonomy" id="1336337"/>
    <lineage>
        <taxon>Eukaryota</taxon>
        <taxon>Fungi</taxon>
        <taxon>Dikarya</taxon>
        <taxon>Ascomycota</taxon>
        <taxon>Pezizomycotina</taxon>
        <taxon>Pezizomycetes</taxon>
        <taxon>Pezizales</taxon>
        <taxon>Tuberaceae</taxon>
        <taxon>Choiromyces</taxon>
    </lineage>
</organism>